<dbReference type="eggNOG" id="COG0768">
    <property type="taxonomic scope" value="Bacteria"/>
</dbReference>
<gene>
    <name evidence="3" type="ORF">HMPREF0291_11369</name>
</gene>
<dbReference type="HOGENOM" id="CLU_025328_0_0_11"/>
<comment type="caution">
    <text evidence="3">The sequence shown here is derived from an EMBL/GenBank/DDBJ whole genome shotgun (WGS) entry which is preliminary data.</text>
</comment>
<accession>D7WF31</accession>
<sequence length="617" mass="64885">MESRLTVRVAGILAVLALAFGVVACTPKPNPAQPVANDFLEALQELDYDAMSELVDDPDTAIPSIQATVGGLQMEGVTATLNHVNQQENIATANYTFDWHLPRGRNVSYDASMTLTQSNDDWTIRWQPSILHPRLGASHHLELRTVPADQANVVSSDGVALLSPGIAYRLLVDTEAVRNHAEVASAVSSALEKAHAEDPSVPTRDAGELQSSFVSVTGVYSVAMIPAGTHKIVQDAVKGTPGVRLNEEASMVNNDPSFAPDIMARVGEVVRDDLEGDSGWKVSVVNDNGNEMEDVEFHEARPSPSISISLSHEVQTAAEKALEPINGQKAMIVAIRPSTGEILAVAQTKAADEDGNLAMMGQYPPGSTFKIITSFAGMEKQGLTPESVVPCPGSMDIYGRVVNNYAGFGLGNVPMDTAFARSCNTTFADISTKLESGELQSVGKQFGLGIDYEIPGLESMTGSIPVGEEPLDRTEAGYGQGLDLASPFGMALVSATAARGETPMPYLIKGEETKASETAAKPNPQAIDGLRSMMQSVTGPGGTAGGMGAGGDIRGKTGEAEINEGSHSWFTGYRDDDIAFATLIVLGGGSEAAVAVTDAMFRNIDEPGPEAGAPKPE</sequence>
<dbReference type="EMBL" id="ACLJ02000003">
    <property type="protein sequence ID" value="EFK53712.1"/>
    <property type="molecule type" value="Genomic_DNA"/>
</dbReference>
<dbReference type="GO" id="GO:0046677">
    <property type="term" value="P:response to antibiotic"/>
    <property type="evidence" value="ECO:0007669"/>
    <property type="project" value="InterPro"/>
</dbReference>
<dbReference type="InterPro" id="IPR012338">
    <property type="entry name" value="Beta-lactam/transpept-like"/>
</dbReference>
<dbReference type="InterPro" id="IPR032710">
    <property type="entry name" value="NTF2-like_dom_sf"/>
</dbReference>
<dbReference type="PROSITE" id="PS51257">
    <property type="entry name" value="PROKAR_LIPOPROTEIN"/>
    <property type="match status" value="1"/>
</dbReference>
<feature type="domain" description="Penicillin-binding protein transpeptidase" evidence="1">
    <location>
        <begin position="331"/>
        <end position="604"/>
    </location>
</feature>
<evidence type="ECO:0000259" key="1">
    <source>
        <dbReference type="Pfam" id="PF00905"/>
    </source>
</evidence>
<dbReference type="SUPFAM" id="SSF54427">
    <property type="entry name" value="NTF2-like"/>
    <property type="match status" value="1"/>
</dbReference>
<dbReference type="PANTHER" id="PTHR30627">
    <property type="entry name" value="PEPTIDOGLYCAN D,D-TRANSPEPTIDASE"/>
    <property type="match status" value="1"/>
</dbReference>
<dbReference type="OrthoDB" id="5241017at2"/>
<dbReference type="GO" id="GO:0071972">
    <property type="term" value="F:peptidoglycan L,D-transpeptidase activity"/>
    <property type="evidence" value="ECO:0007669"/>
    <property type="project" value="TreeGrafter"/>
</dbReference>
<dbReference type="Proteomes" id="UP000004208">
    <property type="component" value="Unassembled WGS sequence"/>
</dbReference>
<dbReference type="Gene3D" id="3.40.710.10">
    <property type="entry name" value="DD-peptidase/beta-lactamase superfamily"/>
    <property type="match status" value="1"/>
</dbReference>
<dbReference type="GO" id="GO:0071555">
    <property type="term" value="P:cell wall organization"/>
    <property type="evidence" value="ECO:0007669"/>
    <property type="project" value="TreeGrafter"/>
</dbReference>
<dbReference type="GO" id="GO:0005886">
    <property type="term" value="C:plasma membrane"/>
    <property type="evidence" value="ECO:0007669"/>
    <property type="project" value="TreeGrafter"/>
</dbReference>
<protein>
    <submittedName>
        <fullName evidence="3">Penicillin-binding protein, transpeptidase domain protein</fullName>
    </submittedName>
</protein>
<organism evidence="3 4">
    <name type="scientific">Corynebacterium genitalium ATCC 33030</name>
    <dbReference type="NCBI Taxonomy" id="585529"/>
    <lineage>
        <taxon>Bacteria</taxon>
        <taxon>Bacillati</taxon>
        <taxon>Actinomycetota</taxon>
        <taxon>Actinomycetes</taxon>
        <taxon>Mycobacteriales</taxon>
        <taxon>Corynebacteriaceae</taxon>
        <taxon>Corynebacterium</taxon>
    </lineage>
</organism>
<evidence type="ECO:0000313" key="4">
    <source>
        <dbReference type="Proteomes" id="UP000004208"/>
    </source>
</evidence>
<dbReference type="GO" id="GO:0008658">
    <property type="term" value="F:penicillin binding"/>
    <property type="evidence" value="ECO:0007669"/>
    <property type="project" value="InterPro"/>
</dbReference>
<proteinExistence type="predicted"/>
<dbReference type="RefSeq" id="WP_005289698.1">
    <property type="nucleotide sequence ID" value="NZ_CM000961.1"/>
</dbReference>
<dbReference type="InterPro" id="IPR050515">
    <property type="entry name" value="Beta-lactam/transpept"/>
</dbReference>
<reference evidence="3" key="1">
    <citation type="submission" date="2010-06" db="EMBL/GenBank/DDBJ databases">
        <authorList>
            <person name="Muzny D."/>
            <person name="Qin X."/>
            <person name="Buhay C."/>
            <person name="Dugan-Rocha S."/>
            <person name="Ding Y."/>
            <person name="Chen G."/>
            <person name="Hawes A."/>
            <person name="Holder M."/>
            <person name="Jhangiani S."/>
            <person name="Johnson A."/>
            <person name="Khan Z."/>
            <person name="Li Z."/>
            <person name="Liu W."/>
            <person name="Liu X."/>
            <person name="Perez L."/>
            <person name="Shen H."/>
            <person name="Wang Q."/>
            <person name="Watt J."/>
            <person name="Xi L."/>
            <person name="Xin Y."/>
            <person name="Zhou J."/>
            <person name="Deng J."/>
            <person name="Jiang H."/>
            <person name="Liu Y."/>
            <person name="Qu J."/>
            <person name="Song X.-Z."/>
            <person name="Zhang L."/>
            <person name="Villasana D."/>
            <person name="Johnson A."/>
            <person name="Liu J."/>
            <person name="Liyanage D."/>
            <person name="Lorensuhewa L."/>
            <person name="Robinson T."/>
            <person name="Song A."/>
            <person name="Song B.-B."/>
            <person name="Dinh H."/>
            <person name="Thornton R."/>
            <person name="Coyle M."/>
            <person name="Francisco L."/>
            <person name="Jackson L."/>
            <person name="Javaid M."/>
            <person name="Korchina V."/>
            <person name="Kovar C."/>
            <person name="Mata R."/>
            <person name="Mathew T."/>
            <person name="Ngo R."/>
            <person name="Nguyen L."/>
            <person name="Nguyen N."/>
            <person name="Okwuonu G."/>
            <person name="Ongeri F."/>
            <person name="Pham C."/>
            <person name="Simmons D."/>
            <person name="Wilczek-Boney K."/>
            <person name="Hale W."/>
            <person name="Jakkamsetti A."/>
            <person name="Pham P."/>
            <person name="Ruth R."/>
            <person name="San Lucas F."/>
            <person name="Warren J."/>
            <person name="Zhang J."/>
            <person name="Zhao Z."/>
            <person name="Zhou C."/>
            <person name="Zhu D."/>
            <person name="Lee S."/>
            <person name="Bess C."/>
            <person name="Blankenburg K."/>
            <person name="Forbes L."/>
            <person name="Fu Q."/>
            <person name="Gubbala S."/>
            <person name="Hirani K."/>
            <person name="Jayaseelan J.C."/>
            <person name="Lara F."/>
            <person name="Munidasa M."/>
            <person name="Palculict T."/>
            <person name="Patil S."/>
            <person name="Pu L.-L."/>
            <person name="Saada N."/>
            <person name="Tang L."/>
            <person name="Weissenberger G."/>
            <person name="Zhu Y."/>
            <person name="Hemphill L."/>
            <person name="Shang Y."/>
            <person name="Youmans B."/>
            <person name="Ayvaz T."/>
            <person name="Ross M."/>
            <person name="Santibanez J."/>
            <person name="Aqrawi P."/>
            <person name="Gross S."/>
            <person name="Joshi V."/>
            <person name="Fowler G."/>
            <person name="Nazareth L."/>
            <person name="Reid J."/>
            <person name="Worley K."/>
            <person name="Petrosino J."/>
            <person name="Highlander S."/>
            <person name="Gibbs R."/>
        </authorList>
    </citation>
    <scope>NUCLEOTIDE SEQUENCE [LARGE SCALE GENOMIC DNA]</scope>
    <source>
        <strain evidence="3">ATCC 33030</strain>
    </source>
</reference>
<dbReference type="SUPFAM" id="SSF56601">
    <property type="entry name" value="beta-lactamase/transpeptidase-like"/>
    <property type="match status" value="1"/>
</dbReference>
<dbReference type="InterPro" id="IPR001460">
    <property type="entry name" value="PCN-bd_Tpept"/>
</dbReference>
<name>D7WF31_9CORY</name>
<dbReference type="PANTHER" id="PTHR30627:SF24">
    <property type="entry name" value="PENICILLIN-BINDING PROTEIN 4B"/>
    <property type="match status" value="1"/>
</dbReference>
<dbReference type="Pfam" id="PF00905">
    <property type="entry name" value="Transpeptidase"/>
    <property type="match status" value="1"/>
</dbReference>
<evidence type="ECO:0000313" key="3">
    <source>
        <dbReference type="EMBL" id="EFK53712.1"/>
    </source>
</evidence>
<keyword evidence="4" id="KW-1185">Reference proteome</keyword>
<dbReference type="Pfam" id="PF05223">
    <property type="entry name" value="MecA_N"/>
    <property type="match status" value="1"/>
</dbReference>
<dbReference type="InterPro" id="IPR007887">
    <property type="entry name" value="MecA_N"/>
</dbReference>
<dbReference type="Gene3D" id="3.10.450.100">
    <property type="entry name" value="NTF2-like, domain 1"/>
    <property type="match status" value="1"/>
</dbReference>
<dbReference type="STRING" id="585529.HMPREF0291_11369"/>
<evidence type="ECO:0000259" key="2">
    <source>
        <dbReference type="Pfam" id="PF05223"/>
    </source>
</evidence>
<dbReference type="AlphaFoldDB" id="D7WF31"/>
<feature type="domain" description="NTF2-like N-terminal transpeptidase" evidence="2">
    <location>
        <begin position="32"/>
        <end position="137"/>
    </location>
</feature>